<organism evidence="1 2">
    <name type="scientific">Streptomyces gancidicus BKS 13-15</name>
    <dbReference type="NCBI Taxonomy" id="1284664"/>
    <lineage>
        <taxon>Bacteria</taxon>
        <taxon>Bacillati</taxon>
        <taxon>Actinomycetota</taxon>
        <taxon>Actinomycetes</taxon>
        <taxon>Kitasatosporales</taxon>
        <taxon>Streptomycetaceae</taxon>
        <taxon>Streptomyces</taxon>
        <taxon>Streptomyces pseudogriseolus group</taxon>
    </lineage>
</organism>
<evidence type="ECO:0000313" key="2">
    <source>
        <dbReference type="Proteomes" id="UP000011732"/>
    </source>
</evidence>
<sequence length="80" mass="8008">MSPFLTAAASGLFEESLVEESSQAGAGDVDRGLVGGQAEVLVQVMDAERLLGVVVERGHDALVDGRGGGLRGSGSGPRVG</sequence>
<protein>
    <submittedName>
        <fullName evidence="1">Uncharacterized protein</fullName>
    </submittedName>
</protein>
<evidence type="ECO:0000313" key="1">
    <source>
        <dbReference type="EMBL" id="EMF30486.1"/>
    </source>
</evidence>
<gene>
    <name evidence="1" type="ORF">H114_03551</name>
</gene>
<dbReference type="EMBL" id="AOHP01000023">
    <property type="protein sequence ID" value="EMF30486.1"/>
    <property type="molecule type" value="Genomic_DNA"/>
</dbReference>
<name>M3EBH9_STREZ</name>
<dbReference type="AlphaFoldDB" id="M3EBH9"/>
<dbReference type="Proteomes" id="UP000011732">
    <property type="component" value="Unassembled WGS sequence"/>
</dbReference>
<reference evidence="1 2" key="1">
    <citation type="journal article" date="2013" name="Genome Announc.">
        <title>Draft Genome Sequence of Streptomyces gancidicus Strain BKS 13-15.</title>
        <authorList>
            <person name="Kumar S."/>
            <person name="Kaur N."/>
            <person name="Singh N.K."/>
            <person name="Raghava G.P."/>
            <person name="Mayilraj S."/>
        </authorList>
    </citation>
    <scope>NUCLEOTIDE SEQUENCE [LARGE SCALE GENOMIC DNA]</scope>
    <source>
        <strain evidence="1 2">BKS 13-15</strain>
    </source>
</reference>
<keyword evidence="2" id="KW-1185">Reference proteome</keyword>
<proteinExistence type="predicted"/>
<accession>M3EBH9</accession>
<comment type="caution">
    <text evidence="1">The sequence shown here is derived from an EMBL/GenBank/DDBJ whole genome shotgun (WGS) entry which is preliminary data.</text>
</comment>